<evidence type="ECO:0000256" key="3">
    <source>
        <dbReference type="ARBA" id="ARBA00008919"/>
    </source>
</evidence>
<dbReference type="EC" id="2.4.1.-" evidence="12"/>
<accession>A0A8J9UEW2</accession>
<reference evidence="15" key="1">
    <citation type="submission" date="2021-12" db="EMBL/GenBank/DDBJ databases">
        <authorList>
            <person name="Martin H S."/>
        </authorList>
    </citation>
    <scope>NUCLEOTIDE SEQUENCE</scope>
</reference>
<organism evidence="15 16">
    <name type="scientific">Brenthis ino</name>
    <name type="common">lesser marbled fritillary</name>
    <dbReference type="NCBI Taxonomy" id="405034"/>
    <lineage>
        <taxon>Eukaryota</taxon>
        <taxon>Metazoa</taxon>
        <taxon>Ecdysozoa</taxon>
        <taxon>Arthropoda</taxon>
        <taxon>Hexapoda</taxon>
        <taxon>Insecta</taxon>
        <taxon>Pterygota</taxon>
        <taxon>Neoptera</taxon>
        <taxon>Endopterygota</taxon>
        <taxon>Lepidoptera</taxon>
        <taxon>Glossata</taxon>
        <taxon>Ditrysia</taxon>
        <taxon>Papilionoidea</taxon>
        <taxon>Nymphalidae</taxon>
        <taxon>Heliconiinae</taxon>
        <taxon>Argynnini</taxon>
        <taxon>Brenthis</taxon>
    </lineage>
</organism>
<evidence type="ECO:0000259" key="13">
    <source>
        <dbReference type="Pfam" id="PF00852"/>
    </source>
</evidence>
<feature type="domain" description="Fucosyltransferase C-terminal" evidence="13">
    <location>
        <begin position="214"/>
        <end position="316"/>
    </location>
</feature>
<dbReference type="Pfam" id="PF17039">
    <property type="entry name" value="Glyco_tran_10_N"/>
    <property type="match status" value="1"/>
</dbReference>
<evidence type="ECO:0000256" key="7">
    <source>
        <dbReference type="ARBA" id="ARBA00022968"/>
    </source>
</evidence>
<gene>
    <name evidence="15" type="ORF">BINO364_LOCUS5425</name>
</gene>
<evidence type="ECO:0000256" key="10">
    <source>
        <dbReference type="ARBA" id="ARBA00023136"/>
    </source>
</evidence>
<evidence type="ECO:0000256" key="4">
    <source>
        <dbReference type="ARBA" id="ARBA00022676"/>
    </source>
</evidence>
<keyword evidence="10 12" id="KW-0472">Membrane</keyword>
<dbReference type="GO" id="GO:0008417">
    <property type="term" value="F:fucosyltransferase activity"/>
    <property type="evidence" value="ECO:0007669"/>
    <property type="project" value="InterPro"/>
</dbReference>
<dbReference type="OrthoDB" id="427096at2759"/>
<keyword evidence="6 12" id="KW-0812">Transmembrane</keyword>
<evidence type="ECO:0000256" key="12">
    <source>
        <dbReference type="RuleBase" id="RU003832"/>
    </source>
</evidence>
<dbReference type="Gene3D" id="3.40.50.11660">
    <property type="entry name" value="Glycosyl transferase family 10, C-terminal domain"/>
    <property type="match status" value="1"/>
</dbReference>
<keyword evidence="9 12" id="KW-0333">Golgi apparatus</keyword>
<dbReference type="Proteomes" id="UP000838878">
    <property type="component" value="Chromosome 13"/>
</dbReference>
<dbReference type="Pfam" id="PF00852">
    <property type="entry name" value="Glyco_transf_10"/>
    <property type="match status" value="1"/>
</dbReference>
<sequence length="317" mass="37597">MIFISTRKKYLVKLFSYASVITVVIVTVSIIQFLNDQNGRAFESVIRYDLRRYPTDLKYILFWKPSNEKPHSHFKARSRLPDGQSLFIKQNCKYINCFITYDKNLLKNDHRNIDAVVFSVRDIQNVSLKEINLTRSLDQIFIFHSLRSSEEYPVCNRFFDNFFNWTWTYRLDSDIPKPFINIFNSKNNLVGPRKGINWNPLSWSHNHIMIRKFRKTKAVAWIVTKCQTRLKFQEFVNEMKKELMSYNYSIDIYGPCGDKQCPNGHLINCFKLIEKEYYFQMILEDAFLDDYISELIAYAMSHVAVPIVLGSPSNYEK</sequence>
<evidence type="ECO:0000256" key="5">
    <source>
        <dbReference type="ARBA" id="ARBA00022679"/>
    </source>
</evidence>
<evidence type="ECO:0000313" key="16">
    <source>
        <dbReference type="Proteomes" id="UP000838878"/>
    </source>
</evidence>
<dbReference type="InterPro" id="IPR031481">
    <property type="entry name" value="Glyco_tran_10_N"/>
</dbReference>
<dbReference type="SUPFAM" id="SSF53756">
    <property type="entry name" value="UDP-Glycosyltransferase/glycogen phosphorylase"/>
    <property type="match status" value="1"/>
</dbReference>
<dbReference type="GO" id="GO:0032580">
    <property type="term" value="C:Golgi cisterna membrane"/>
    <property type="evidence" value="ECO:0007669"/>
    <property type="project" value="UniProtKB-SubCell"/>
</dbReference>
<comment type="similarity">
    <text evidence="3 12">Belongs to the glycosyltransferase 10 family.</text>
</comment>
<evidence type="ECO:0000256" key="8">
    <source>
        <dbReference type="ARBA" id="ARBA00022989"/>
    </source>
</evidence>
<dbReference type="InterPro" id="IPR055270">
    <property type="entry name" value="Glyco_tran_10_C"/>
</dbReference>
<keyword evidence="16" id="KW-1185">Reference proteome</keyword>
<feature type="domain" description="Fucosyltransferase N-terminal" evidence="14">
    <location>
        <begin position="58"/>
        <end position="179"/>
    </location>
</feature>
<dbReference type="EMBL" id="OV170233">
    <property type="protein sequence ID" value="CAH0719028.1"/>
    <property type="molecule type" value="Genomic_DNA"/>
</dbReference>
<protein>
    <recommendedName>
        <fullName evidence="12">Fucosyltransferase</fullName>
        <ecNumber evidence="12">2.4.1.-</ecNumber>
    </recommendedName>
</protein>
<dbReference type="UniPathway" id="UPA00378"/>
<proteinExistence type="inferred from homology"/>
<evidence type="ECO:0000259" key="14">
    <source>
        <dbReference type="Pfam" id="PF17039"/>
    </source>
</evidence>
<feature type="transmembrane region" description="Helical" evidence="12">
    <location>
        <begin position="12"/>
        <end position="34"/>
    </location>
</feature>
<evidence type="ECO:0000256" key="1">
    <source>
        <dbReference type="ARBA" id="ARBA00004447"/>
    </source>
</evidence>
<comment type="subcellular location">
    <subcellularLocation>
        <location evidence="1 12">Golgi apparatus</location>
        <location evidence="1 12">Golgi stack membrane</location>
        <topology evidence="1 12">Single-pass type II membrane protein</topology>
    </subcellularLocation>
</comment>
<evidence type="ECO:0000256" key="6">
    <source>
        <dbReference type="ARBA" id="ARBA00022692"/>
    </source>
</evidence>
<keyword evidence="11" id="KW-0325">Glycoprotein</keyword>
<keyword evidence="5 12" id="KW-0808">Transferase</keyword>
<comment type="pathway">
    <text evidence="2">Protein modification; protein glycosylation.</text>
</comment>
<evidence type="ECO:0000313" key="15">
    <source>
        <dbReference type="EMBL" id="CAH0719028.1"/>
    </source>
</evidence>
<name>A0A8J9UEW2_9NEOP</name>
<feature type="non-terminal residue" evidence="15">
    <location>
        <position position="317"/>
    </location>
</feature>
<dbReference type="InterPro" id="IPR001503">
    <property type="entry name" value="Glyco_trans_10"/>
</dbReference>
<keyword evidence="7" id="KW-0735">Signal-anchor</keyword>
<dbReference type="AlphaFoldDB" id="A0A8J9UEW2"/>
<evidence type="ECO:0000256" key="11">
    <source>
        <dbReference type="ARBA" id="ARBA00023180"/>
    </source>
</evidence>
<keyword evidence="8 12" id="KW-1133">Transmembrane helix</keyword>
<keyword evidence="4 12" id="KW-0328">Glycosyltransferase</keyword>
<dbReference type="InterPro" id="IPR038577">
    <property type="entry name" value="GT10-like_C_sf"/>
</dbReference>
<evidence type="ECO:0000256" key="2">
    <source>
        <dbReference type="ARBA" id="ARBA00004922"/>
    </source>
</evidence>
<dbReference type="PANTHER" id="PTHR48438:SF1">
    <property type="entry name" value="ALPHA-(1,3)-FUCOSYLTRANSFERASE C-RELATED"/>
    <property type="match status" value="1"/>
</dbReference>
<evidence type="ECO:0000256" key="9">
    <source>
        <dbReference type="ARBA" id="ARBA00023034"/>
    </source>
</evidence>
<dbReference type="PANTHER" id="PTHR48438">
    <property type="entry name" value="ALPHA-(1,3)-FUCOSYLTRANSFERASE C-RELATED"/>
    <property type="match status" value="1"/>
</dbReference>